<dbReference type="SUPFAM" id="SSF48208">
    <property type="entry name" value="Six-hairpin glycosidases"/>
    <property type="match status" value="1"/>
</dbReference>
<sequence length="362" mass="38423">MSPLTKPVAGSLRSALIVACAVLALITGACATPARAVTTATASTNAYNWLVSQMSSGGLITSYQGGTLGYTYDEAVAVIAFTLRGDYTRAKTILSTLKKIQNSSGSFDNSYSIKTLRGSDVTQNVGPNCWVALAVAKYAKTTGDHSFDSMATSVLNWCLQFQQSDGGFNGGLASNGSVLTWASTEHNEDAYAAYSYFGNSTVAANVKSFLDNVVWDSTNNRFYTGRGDTSLHSDVNAWGVLALGPSGTHPYADGLSFNQAFMEYTATNSRATVTGFDFDGSPTNDVWLEGTGQNAEAYLVAGNSTNWSYFVNQIIADQDSKGGIQYSMLGTNNGYFTMSTANCVSSTGWLIIAIAQDNPFQP</sequence>
<dbReference type="AlphaFoldDB" id="A0A1J5STQ4"/>
<dbReference type="Gene3D" id="1.50.10.20">
    <property type="match status" value="1"/>
</dbReference>
<dbReference type="InterPro" id="IPR008928">
    <property type="entry name" value="6-hairpin_glycosidase_sf"/>
</dbReference>
<dbReference type="PROSITE" id="PS51257">
    <property type="entry name" value="PROKAR_LIPOPROTEIN"/>
    <property type="match status" value="1"/>
</dbReference>
<comment type="caution">
    <text evidence="1">The sequence shown here is derived from an EMBL/GenBank/DDBJ whole genome shotgun (WGS) entry which is preliminary data.</text>
</comment>
<proteinExistence type="predicted"/>
<gene>
    <name evidence="1" type="ORF">GALL_103660</name>
</gene>
<organism evidence="1">
    <name type="scientific">mine drainage metagenome</name>
    <dbReference type="NCBI Taxonomy" id="410659"/>
    <lineage>
        <taxon>unclassified sequences</taxon>
        <taxon>metagenomes</taxon>
        <taxon>ecological metagenomes</taxon>
    </lineage>
</organism>
<name>A0A1J5STQ4_9ZZZZ</name>
<accession>A0A1J5STQ4</accession>
<evidence type="ECO:0008006" key="2">
    <source>
        <dbReference type="Google" id="ProtNLM"/>
    </source>
</evidence>
<protein>
    <recommendedName>
        <fullName evidence="2">Prenyltransferase and squalene oxidase repeat protein</fullName>
    </recommendedName>
</protein>
<evidence type="ECO:0000313" key="1">
    <source>
        <dbReference type="EMBL" id="OIR07408.1"/>
    </source>
</evidence>
<dbReference type="EMBL" id="MLJW01000037">
    <property type="protein sequence ID" value="OIR07408.1"/>
    <property type="molecule type" value="Genomic_DNA"/>
</dbReference>
<reference evidence="1" key="1">
    <citation type="submission" date="2016-10" db="EMBL/GenBank/DDBJ databases">
        <title>Sequence of Gallionella enrichment culture.</title>
        <authorList>
            <person name="Poehlein A."/>
            <person name="Muehling M."/>
            <person name="Daniel R."/>
        </authorList>
    </citation>
    <scope>NUCLEOTIDE SEQUENCE</scope>
</reference>
<dbReference type="GO" id="GO:0005975">
    <property type="term" value="P:carbohydrate metabolic process"/>
    <property type="evidence" value="ECO:0007669"/>
    <property type="project" value="InterPro"/>
</dbReference>